<name>A0AAV8V0Z2_9RHOD</name>
<evidence type="ECO:0000256" key="2">
    <source>
        <dbReference type="ARBA" id="ARBA00012695"/>
    </source>
</evidence>
<evidence type="ECO:0000256" key="4">
    <source>
        <dbReference type="ARBA" id="ARBA00023062"/>
    </source>
</evidence>
<evidence type="ECO:0000256" key="5">
    <source>
        <dbReference type="RuleBase" id="RU364054"/>
    </source>
</evidence>
<comment type="cofactor">
    <cofactor evidence="5">
        <name>FAD</name>
        <dbReference type="ChEBI" id="CHEBI:57692"/>
    </cofactor>
</comment>
<keyword evidence="8" id="KW-1185">Reference proteome</keyword>
<gene>
    <name evidence="7" type="ORF">NDN08_002969</name>
</gene>
<dbReference type="Proteomes" id="UP001157974">
    <property type="component" value="Unassembled WGS sequence"/>
</dbReference>
<evidence type="ECO:0000313" key="8">
    <source>
        <dbReference type="Proteomes" id="UP001157974"/>
    </source>
</evidence>
<keyword evidence="5" id="KW-0285">Flavoprotein</keyword>
<evidence type="ECO:0000313" key="7">
    <source>
        <dbReference type="EMBL" id="KAJ8906476.1"/>
    </source>
</evidence>
<comment type="similarity">
    <text evidence="1 5">Belongs to the proline oxidase family.</text>
</comment>
<dbReference type="InterPro" id="IPR002872">
    <property type="entry name" value="Proline_DH_dom"/>
</dbReference>
<sequence length="470" mass="51989">MAGLWRYCGGGLAGSYPRVLEFSRRAGWRTMHTLQVDGGDGEGSQGVKLFNSSWTFDDIPSSQLVRSVAVLKMTQYEPVVKYGPKLFSMAQSIPVVRESANFVAKRTFFKQFCGGETLEECVPLADRLQHKGVACIYDYSVEASPEKKGLAPSPASYDQTARIISDSIGFAHRHGHRAFVCVKVSGVVNDSVLEKTSGAMMSGNLKTNMRQALKNLKFENAPGLTGNEVTEFMAGLDRLDMICQAGHQLDVPVLIDAEQYSLQAAIDLCAVAMQERYNKDKPLIYSTLQSYLKTAPARLDFLRESASEDNFKYALKHVRGAYMVSERKLAEKSGYSSPICESESLTHQQYDNHSRQMLHDVSENGAAALFATHNASSLRSIAEDCLRMNIPKSSPRLHFAQLYGMGDTLTIGMAKAGFNAAKYVPYGPISEALPYLSRRLEENNNALSGAPVDIQMFTEELKKRDLILRL</sequence>
<comment type="function">
    <text evidence="5">Converts proline to delta-1-pyrroline-5-carboxylate.</text>
</comment>
<dbReference type="AlphaFoldDB" id="A0AAV8V0Z2"/>
<dbReference type="GO" id="GO:0010133">
    <property type="term" value="P:L-proline catabolic process to L-glutamate"/>
    <property type="evidence" value="ECO:0007669"/>
    <property type="project" value="TreeGrafter"/>
</dbReference>
<feature type="domain" description="Proline dehydrogenase" evidence="6">
    <location>
        <begin position="125"/>
        <end position="447"/>
    </location>
</feature>
<dbReference type="Pfam" id="PF01619">
    <property type="entry name" value="Pro_dh"/>
    <property type="match status" value="1"/>
</dbReference>
<proteinExistence type="inferred from homology"/>
<accession>A0AAV8V0Z2</accession>
<dbReference type="GO" id="GO:0071949">
    <property type="term" value="F:FAD binding"/>
    <property type="evidence" value="ECO:0007669"/>
    <property type="project" value="TreeGrafter"/>
</dbReference>
<dbReference type="SUPFAM" id="SSF51730">
    <property type="entry name" value="FAD-linked oxidoreductase"/>
    <property type="match status" value="1"/>
</dbReference>
<reference evidence="7 8" key="1">
    <citation type="journal article" date="2023" name="Nat. Commun.">
        <title>Origin of minicircular mitochondrial genomes in red algae.</title>
        <authorList>
            <person name="Lee Y."/>
            <person name="Cho C.H."/>
            <person name="Lee Y.M."/>
            <person name="Park S.I."/>
            <person name="Yang J.H."/>
            <person name="West J.A."/>
            <person name="Bhattacharya D."/>
            <person name="Yoon H.S."/>
        </authorList>
    </citation>
    <scope>NUCLEOTIDE SEQUENCE [LARGE SCALE GENOMIC DNA]</scope>
    <source>
        <strain evidence="7 8">CCMP1338</strain>
        <tissue evidence="7">Whole cell</tissue>
    </source>
</reference>
<keyword evidence="3 5" id="KW-0560">Oxidoreductase</keyword>
<evidence type="ECO:0000256" key="1">
    <source>
        <dbReference type="ARBA" id="ARBA00005869"/>
    </source>
</evidence>
<dbReference type="PANTHER" id="PTHR13914">
    <property type="entry name" value="PROLINE OXIDASE"/>
    <property type="match status" value="1"/>
</dbReference>
<dbReference type="InterPro" id="IPR029041">
    <property type="entry name" value="FAD-linked_oxidoreductase-like"/>
</dbReference>
<protein>
    <recommendedName>
        <fullName evidence="2 5">Proline dehydrogenase</fullName>
        <ecNumber evidence="2 5">1.5.5.2</ecNumber>
    </recommendedName>
</protein>
<dbReference type="EMBL" id="JAMWBK010000003">
    <property type="protein sequence ID" value="KAJ8906476.1"/>
    <property type="molecule type" value="Genomic_DNA"/>
</dbReference>
<dbReference type="PANTHER" id="PTHR13914:SF0">
    <property type="entry name" value="PROLINE DEHYDROGENASE 1, MITOCHONDRIAL"/>
    <property type="match status" value="1"/>
</dbReference>
<keyword evidence="4 5" id="KW-0642">Proline metabolism</keyword>
<organism evidence="7 8">
    <name type="scientific">Rhodosorus marinus</name>
    <dbReference type="NCBI Taxonomy" id="101924"/>
    <lineage>
        <taxon>Eukaryota</taxon>
        <taxon>Rhodophyta</taxon>
        <taxon>Stylonematophyceae</taxon>
        <taxon>Stylonematales</taxon>
        <taxon>Stylonemataceae</taxon>
        <taxon>Rhodosorus</taxon>
    </lineage>
</organism>
<dbReference type="Gene3D" id="3.20.20.220">
    <property type="match status" value="1"/>
</dbReference>
<comment type="caution">
    <text evidence="7">The sequence shown here is derived from an EMBL/GenBank/DDBJ whole genome shotgun (WGS) entry which is preliminary data.</text>
</comment>
<keyword evidence="5" id="KW-0274">FAD</keyword>
<comment type="catalytic activity">
    <reaction evidence="5">
        <text>L-proline + a quinone = (S)-1-pyrroline-5-carboxylate + a quinol + H(+)</text>
        <dbReference type="Rhea" id="RHEA:23784"/>
        <dbReference type="ChEBI" id="CHEBI:15378"/>
        <dbReference type="ChEBI" id="CHEBI:17388"/>
        <dbReference type="ChEBI" id="CHEBI:24646"/>
        <dbReference type="ChEBI" id="CHEBI:60039"/>
        <dbReference type="ChEBI" id="CHEBI:132124"/>
        <dbReference type="EC" id="1.5.5.2"/>
    </reaction>
</comment>
<dbReference type="InterPro" id="IPR015659">
    <property type="entry name" value="Proline_oxidase"/>
</dbReference>
<evidence type="ECO:0000256" key="3">
    <source>
        <dbReference type="ARBA" id="ARBA00023002"/>
    </source>
</evidence>
<evidence type="ECO:0000259" key="6">
    <source>
        <dbReference type="Pfam" id="PF01619"/>
    </source>
</evidence>
<dbReference type="GO" id="GO:0005739">
    <property type="term" value="C:mitochondrion"/>
    <property type="evidence" value="ECO:0007669"/>
    <property type="project" value="TreeGrafter"/>
</dbReference>
<dbReference type="GO" id="GO:0004657">
    <property type="term" value="F:proline dehydrogenase activity"/>
    <property type="evidence" value="ECO:0007669"/>
    <property type="project" value="UniProtKB-EC"/>
</dbReference>
<dbReference type="EC" id="1.5.5.2" evidence="2 5"/>